<reference evidence="4 5" key="1">
    <citation type="submission" date="2017-07" db="EMBL/GenBank/DDBJ databases">
        <title>Leptospira spp. isolated from tropical soils.</title>
        <authorList>
            <person name="Thibeaux R."/>
            <person name="Iraola G."/>
            <person name="Ferres I."/>
            <person name="Bierque E."/>
            <person name="Girault D."/>
            <person name="Soupe-Gilbert M.-E."/>
            <person name="Picardeau M."/>
            <person name="Goarant C."/>
        </authorList>
    </citation>
    <scope>NUCLEOTIDE SEQUENCE [LARGE SCALE GENOMIC DNA]</scope>
    <source>
        <strain evidence="4 5">FH4-C-A1</strain>
    </source>
</reference>
<keyword evidence="2" id="KW-0677">Repeat</keyword>
<dbReference type="SUPFAM" id="SSF117281">
    <property type="entry name" value="Kelch motif"/>
    <property type="match status" value="1"/>
</dbReference>
<protein>
    <recommendedName>
        <fullName evidence="6">Galactose oxidase</fullName>
    </recommendedName>
</protein>
<evidence type="ECO:0000256" key="3">
    <source>
        <dbReference type="SAM" id="MobiDB-lite"/>
    </source>
</evidence>
<comment type="caution">
    <text evidence="4">The sequence shown here is derived from an EMBL/GenBank/DDBJ whole genome shotgun (WGS) entry which is preliminary data.</text>
</comment>
<dbReference type="EMBL" id="NPDS01000002">
    <property type="protein sequence ID" value="PJZ57721.1"/>
    <property type="molecule type" value="Genomic_DNA"/>
</dbReference>
<keyword evidence="5" id="KW-1185">Reference proteome</keyword>
<gene>
    <name evidence="4" type="ORF">CH367_04755</name>
</gene>
<evidence type="ECO:0008006" key="6">
    <source>
        <dbReference type="Google" id="ProtNLM"/>
    </source>
</evidence>
<evidence type="ECO:0000313" key="4">
    <source>
        <dbReference type="EMBL" id="PJZ57721.1"/>
    </source>
</evidence>
<keyword evidence="1" id="KW-0880">Kelch repeat</keyword>
<evidence type="ECO:0000256" key="1">
    <source>
        <dbReference type="ARBA" id="ARBA00022441"/>
    </source>
</evidence>
<sequence length="385" mass="41980">MRLLISINSHESTNKFQRGLNMRIIRIWAVLLGGLLAFQACDDSSKKKGEEILLSLIQNSSQQANLFPPGPTVRRSTDAQPPSPGPSADFIRSERKQDFLAKIDRPVAFSVNGKGYLAFRDTPTTAWIDLWEYSPNTDSWTQKQTLVTGQSNVGLVAFGVAGKGYLSVPVNSTFNFVNKYDPTTNVWTQIANMPGGPRSNGAAFVIGTKAYVGTGRSLQGTVLKSFYELDTVTETWRSVADLPAARMDSVAFVLNGAGYVGGGQDALHQLSDFWQYQPQTNGPGTWIQIASFPGITGSGTGTSVDGKGLIIGYVYAPNPNFERQVWSYDPSVGWKQETNLYFSSQPESLGTTASFTTGSFAYSVIGQKVYQFQRVIIGPDEPSDM</sequence>
<accession>A0ABX4NLK6</accession>
<feature type="region of interest" description="Disordered" evidence="3">
    <location>
        <begin position="63"/>
        <end position="90"/>
    </location>
</feature>
<organism evidence="4 5">
    <name type="scientific">Leptospira barantonii</name>
    <dbReference type="NCBI Taxonomy" id="2023184"/>
    <lineage>
        <taxon>Bacteria</taxon>
        <taxon>Pseudomonadati</taxon>
        <taxon>Spirochaetota</taxon>
        <taxon>Spirochaetia</taxon>
        <taxon>Leptospirales</taxon>
        <taxon>Leptospiraceae</taxon>
        <taxon>Leptospira</taxon>
    </lineage>
</organism>
<dbReference type="InterPro" id="IPR015915">
    <property type="entry name" value="Kelch-typ_b-propeller"/>
</dbReference>
<evidence type="ECO:0000313" key="5">
    <source>
        <dbReference type="Proteomes" id="UP000231879"/>
    </source>
</evidence>
<dbReference type="Gene3D" id="2.120.10.80">
    <property type="entry name" value="Kelch-type beta propeller"/>
    <property type="match status" value="1"/>
</dbReference>
<evidence type="ECO:0000256" key="2">
    <source>
        <dbReference type="ARBA" id="ARBA00022737"/>
    </source>
</evidence>
<dbReference type="Proteomes" id="UP000231879">
    <property type="component" value="Unassembled WGS sequence"/>
</dbReference>
<name>A0ABX4NLK6_9LEPT</name>
<dbReference type="PANTHER" id="PTHR45632">
    <property type="entry name" value="LD33804P"/>
    <property type="match status" value="1"/>
</dbReference>
<proteinExistence type="predicted"/>
<dbReference type="PANTHER" id="PTHR45632:SF3">
    <property type="entry name" value="KELCH-LIKE PROTEIN 32"/>
    <property type="match status" value="1"/>
</dbReference>